<dbReference type="InterPro" id="IPR039798">
    <property type="entry name" value="Sulfhydryl_oxidase"/>
</dbReference>
<keyword evidence="9" id="KW-0325">Glycoprotein</keyword>
<accession>A0AAV3NVN1</accession>
<comment type="catalytic activity">
    <reaction evidence="11">
        <text>2 R'C(R)SH + O2 = R'C(R)S-S(R)CR' + H2O2</text>
        <dbReference type="Rhea" id="RHEA:17357"/>
        <dbReference type="ChEBI" id="CHEBI:15379"/>
        <dbReference type="ChEBI" id="CHEBI:16240"/>
        <dbReference type="ChEBI" id="CHEBI:16520"/>
        <dbReference type="ChEBI" id="CHEBI:17412"/>
        <dbReference type="EC" id="1.8.3.2"/>
    </reaction>
</comment>
<protein>
    <recommendedName>
        <fullName evidence="11">Sulfhydryl oxidase</fullName>
        <ecNumber evidence="11">1.8.3.2</ecNumber>
    </recommendedName>
</protein>
<dbReference type="GO" id="GO:0005615">
    <property type="term" value="C:extracellular space"/>
    <property type="evidence" value="ECO:0007669"/>
    <property type="project" value="TreeGrafter"/>
</dbReference>
<keyword evidence="8" id="KW-1015">Disulfide bond</keyword>
<feature type="signal peptide" evidence="12">
    <location>
        <begin position="1"/>
        <end position="19"/>
    </location>
</feature>
<keyword evidence="11" id="KW-0472">Membrane</keyword>
<feature type="domain" description="ERV/ALR sulfhydryl oxidase" evidence="13">
    <location>
        <begin position="303"/>
        <end position="405"/>
    </location>
</feature>
<dbReference type="GO" id="GO:0000139">
    <property type="term" value="C:Golgi membrane"/>
    <property type="evidence" value="ECO:0007669"/>
    <property type="project" value="TreeGrafter"/>
</dbReference>
<evidence type="ECO:0000313" key="15">
    <source>
        <dbReference type="EMBL" id="GAA0143400.1"/>
    </source>
</evidence>
<comment type="subcellular location">
    <subcellularLocation>
        <location evidence="2">Secreted</location>
    </subcellularLocation>
</comment>
<feature type="transmembrane region" description="Helical" evidence="11">
    <location>
        <begin position="474"/>
        <end position="498"/>
    </location>
</feature>
<dbReference type="Gene3D" id="1.20.120.310">
    <property type="entry name" value="ERV/ALR sulfhydryl oxidase domain"/>
    <property type="match status" value="1"/>
</dbReference>
<dbReference type="InterPro" id="IPR017905">
    <property type="entry name" value="ERV/ALR_sulphydryl_oxidase"/>
</dbReference>
<evidence type="ECO:0000256" key="9">
    <source>
        <dbReference type="ARBA" id="ARBA00023180"/>
    </source>
</evidence>
<evidence type="ECO:0000256" key="10">
    <source>
        <dbReference type="ARBA" id="ARBA00023284"/>
    </source>
</evidence>
<dbReference type="InterPro" id="IPR036249">
    <property type="entry name" value="Thioredoxin-like_sf"/>
</dbReference>
<dbReference type="PROSITE" id="PS00194">
    <property type="entry name" value="THIOREDOXIN_1"/>
    <property type="match status" value="1"/>
</dbReference>
<dbReference type="Pfam" id="PF04777">
    <property type="entry name" value="Evr1_Alr"/>
    <property type="match status" value="1"/>
</dbReference>
<evidence type="ECO:0000313" key="16">
    <source>
        <dbReference type="Proteomes" id="UP001454036"/>
    </source>
</evidence>
<keyword evidence="11" id="KW-0812">Transmembrane</keyword>
<evidence type="ECO:0000256" key="12">
    <source>
        <dbReference type="SAM" id="SignalP"/>
    </source>
</evidence>
<keyword evidence="3" id="KW-0964">Secreted</keyword>
<evidence type="ECO:0000256" key="3">
    <source>
        <dbReference type="ARBA" id="ARBA00022525"/>
    </source>
</evidence>
<keyword evidence="16" id="KW-1185">Reference proteome</keyword>
<gene>
    <name evidence="15" type="ORF">LIER_04093</name>
</gene>
<dbReference type="EMBL" id="BAABME010000513">
    <property type="protein sequence ID" value="GAA0143400.1"/>
    <property type="molecule type" value="Genomic_DNA"/>
</dbReference>
<feature type="domain" description="Thioredoxin" evidence="14">
    <location>
        <begin position="26"/>
        <end position="174"/>
    </location>
</feature>
<evidence type="ECO:0000256" key="2">
    <source>
        <dbReference type="ARBA" id="ARBA00004613"/>
    </source>
</evidence>
<dbReference type="Gene3D" id="3.40.30.10">
    <property type="entry name" value="Glutaredoxin"/>
    <property type="match status" value="1"/>
</dbReference>
<keyword evidence="7 11" id="KW-0560">Oxidoreductase</keyword>
<dbReference type="PANTHER" id="PTHR22897:SF8">
    <property type="entry name" value="SULFHYDRYL OXIDASE"/>
    <property type="match status" value="1"/>
</dbReference>
<comment type="caution">
    <text evidence="15">The sequence shown here is derived from an EMBL/GenBank/DDBJ whole genome shotgun (WGS) entry which is preliminary data.</text>
</comment>
<dbReference type="AlphaFoldDB" id="A0AAV3NVN1"/>
<reference evidence="15 16" key="1">
    <citation type="submission" date="2024-01" db="EMBL/GenBank/DDBJ databases">
        <title>The complete chloroplast genome sequence of Lithospermum erythrorhizon: insights into the phylogenetic relationship among Boraginaceae species and the maternal lineages of purple gromwells.</title>
        <authorList>
            <person name="Okada T."/>
            <person name="Watanabe K."/>
        </authorList>
    </citation>
    <scope>NUCLEOTIDE SEQUENCE [LARGE SCALE GENOMIC DNA]</scope>
</reference>
<dbReference type="GO" id="GO:0006457">
    <property type="term" value="P:protein folding"/>
    <property type="evidence" value="ECO:0007669"/>
    <property type="project" value="TreeGrafter"/>
</dbReference>
<keyword evidence="5 12" id="KW-0732">Signal</keyword>
<dbReference type="EC" id="1.8.3.2" evidence="11"/>
<evidence type="ECO:0000256" key="11">
    <source>
        <dbReference type="RuleBase" id="RU371123"/>
    </source>
</evidence>
<comment type="cofactor">
    <cofactor evidence="1 11">
        <name>FAD</name>
        <dbReference type="ChEBI" id="CHEBI:57692"/>
    </cofactor>
</comment>
<dbReference type="SUPFAM" id="SSF52833">
    <property type="entry name" value="Thioredoxin-like"/>
    <property type="match status" value="1"/>
</dbReference>
<dbReference type="InterPro" id="IPR017937">
    <property type="entry name" value="Thioredoxin_CS"/>
</dbReference>
<evidence type="ECO:0000256" key="7">
    <source>
        <dbReference type="ARBA" id="ARBA00023002"/>
    </source>
</evidence>
<evidence type="ECO:0000256" key="1">
    <source>
        <dbReference type="ARBA" id="ARBA00001974"/>
    </source>
</evidence>
<dbReference type="PROSITE" id="PS51352">
    <property type="entry name" value="THIOREDOXIN_2"/>
    <property type="match status" value="1"/>
</dbReference>
<dbReference type="FunFam" id="3.40.30.10:FF:000244">
    <property type="entry name" value="Sulfhydryl oxidase"/>
    <property type="match status" value="1"/>
</dbReference>
<dbReference type="Pfam" id="PF00085">
    <property type="entry name" value="Thioredoxin"/>
    <property type="match status" value="1"/>
</dbReference>
<dbReference type="Proteomes" id="UP001454036">
    <property type="component" value="Unassembled WGS sequence"/>
</dbReference>
<evidence type="ECO:0000256" key="5">
    <source>
        <dbReference type="ARBA" id="ARBA00022729"/>
    </source>
</evidence>
<dbReference type="SUPFAM" id="SSF69000">
    <property type="entry name" value="FAD-dependent thiol oxidase"/>
    <property type="match status" value="1"/>
</dbReference>
<dbReference type="InterPro" id="IPR013766">
    <property type="entry name" value="Thioredoxin_domain"/>
</dbReference>
<evidence type="ECO:0000259" key="13">
    <source>
        <dbReference type="PROSITE" id="PS51324"/>
    </source>
</evidence>
<keyword evidence="4 11" id="KW-0285">Flavoprotein</keyword>
<evidence type="ECO:0000256" key="8">
    <source>
        <dbReference type="ARBA" id="ARBA00023157"/>
    </source>
</evidence>
<dbReference type="GO" id="GO:0016971">
    <property type="term" value="F:flavin-dependent sulfhydryl oxidase activity"/>
    <property type="evidence" value="ECO:0007669"/>
    <property type="project" value="InterPro"/>
</dbReference>
<dbReference type="GO" id="GO:0003756">
    <property type="term" value="F:protein disulfide isomerase activity"/>
    <property type="evidence" value="ECO:0007669"/>
    <property type="project" value="TreeGrafter"/>
</dbReference>
<organism evidence="15 16">
    <name type="scientific">Lithospermum erythrorhizon</name>
    <name type="common">Purple gromwell</name>
    <name type="synonym">Lithospermum officinale var. erythrorhizon</name>
    <dbReference type="NCBI Taxonomy" id="34254"/>
    <lineage>
        <taxon>Eukaryota</taxon>
        <taxon>Viridiplantae</taxon>
        <taxon>Streptophyta</taxon>
        <taxon>Embryophyta</taxon>
        <taxon>Tracheophyta</taxon>
        <taxon>Spermatophyta</taxon>
        <taxon>Magnoliopsida</taxon>
        <taxon>eudicotyledons</taxon>
        <taxon>Gunneridae</taxon>
        <taxon>Pentapetalae</taxon>
        <taxon>asterids</taxon>
        <taxon>lamiids</taxon>
        <taxon>Boraginales</taxon>
        <taxon>Boraginaceae</taxon>
        <taxon>Boraginoideae</taxon>
        <taxon>Lithospermeae</taxon>
        <taxon>Lithospermum</taxon>
    </lineage>
</organism>
<evidence type="ECO:0000256" key="4">
    <source>
        <dbReference type="ARBA" id="ARBA00022630"/>
    </source>
</evidence>
<feature type="chain" id="PRO_5043875874" description="Sulfhydryl oxidase" evidence="12">
    <location>
        <begin position="20"/>
        <end position="515"/>
    </location>
</feature>
<proteinExistence type="predicted"/>
<dbReference type="PANTHER" id="PTHR22897">
    <property type="entry name" value="QUIESCIN Q6-RELATED SULFHYDRYL OXIDASE"/>
    <property type="match status" value="1"/>
</dbReference>
<dbReference type="PROSITE" id="PS51324">
    <property type="entry name" value="ERV_ALR"/>
    <property type="match status" value="1"/>
</dbReference>
<keyword evidence="10" id="KW-0676">Redox-active center</keyword>
<keyword evidence="11" id="KW-1133">Transmembrane helix</keyword>
<keyword evidence="6 11" id="KW-0274">FAD</keyword>
<evidence type="ECO:0000256" key="6">
    <source>
        <dbReference type="ARBA" id="ARBA00022827"/>
    </source>
</evidence>
<sequence>MFSLILKLCLALFISRLSAHEAVSAQLVGSRSILMENIKNNGDRDYVVELNATNFDDVFRRPPASYAVVEFFAHWCPACMNYKPQYEKVARLFNGADAIHPGIVLMTRVDCANKINDNLCDRFSIEHFPTLFWGPSAKFVSSSWKQKQENSDIHPIDDWRPADILLNWINKQLGSSYGLDDVKYEDEHVQMNTTDLGQIERAVHDVEEATATAFDIILEHKMIKSETRASLINFLQILVAHHPSRRCRKGSAEMLLNFDILIPSKEWSTGKLQLVGGKKISLSDYQICGKEIPRGYWMYCGGSNNDTRGFSCGLWVLLHSLSVRIDDGESQNTFTATCHFIHDFFICEECRQHFFGMCSSVLKPFVRAPDFVLWLWEAHNKVNERLMKEEASSGTGDPKFPKVIWPPKQLCPSCYSSQTKKGNSNISWDLDEVHRFLTNYYGEQLVSQYKDKDLLSKSETAKVVEDLAASPHAVVVPVGAALGIAAASCAFGALAWLWRSQQKNQKYKHQLLKLI</sequence>
<evidence type="ECO:0000259" key="14">
    <source>
        <dbReference type="PROSITE" id="PS51352"/>
    </source>
</evidence>
<name>A0AAV3NVN1_LITER</name>
<dbReference type="InterPro" id="IPR036774">
    <property type="entry name" value="ERV/ALR_sulphydryl_oxid_sf"/>
</dbReference>
<dbReference type="FunFam" id="1.20.120.310:FF:000004">
    <property type="entry name" value="Sulfhydryl oxidase"/>
    <property type="match status" value="1"/>
</dbReference>